<reference evidence="2 3" key="1">
    <citation type="journal article" date="2014" name="Curr. Biol.">
        <title>The genome of the clonal raider ant Cerapachys biroi.</title>
        <authorList>
            <person name="Oxley P.R."/>
            <person name="Ji L."/>
            <person name="Fetter-Pruneda I."/>
            <person name="McKenzie S.K."/>
            <person name="Li C."/>
            <person name="Hu H."/>
            <person name="Zhang G."/>
            <person name="Kronauer D.J."/>
        </authorList>
    </citation>
    <scope>NUCLEOTIDE SEQUENCE [LARGE SCALE GENOMIC DNA]</scope>
</reference>
<dbReference type="AlphaFoldDB" id="A0A026WZ10"/>
<organism evidence="2 3">
    <name type="scientific">Ooceraea biroi</name>
    <name type="common">Clonal raider ant</name>
    <name type="synonym">Cerapachys biroi</name>
    <dbReference type="NCBI Taxonomy" id="2015173"/>
    <lineage>
        <taxon>Eukaryota</taxon>
        <taxon>Metazoa</taxon>
        <taxon>Ecdysozoa</taxon>
        <taxon>Arthropoda</taxon>
        <taxon>Hexapoda</taxon>
        <taxon>Insecta</taxon>
        <taxon>Pterygota</taxon>
        <taxon>Neoptera</taxon>
        <taxon>Endopterygota</taxon>
        <taxon>Hymenoptera</taxon>
        <taxon>Apocrita</taxon>
        <taxon>Aculeata</taxon>
        <taxon>Formicoidea</taxon>
        <taxon>Formicidae</taxon>
        <taxon>Dorylinae</taxon>
        <taxon>Ooceraea</taxon>
    </lineage>
</organism>
<dbReference type="EMBL" id="KK107078">
    <property type="protein sequence ID" value="EZA60379.1"/>
    <property type="molecule type" value="Genomic_DNA"/>
</dbReference>
<proteinExistence type="predicted"/>
<feature type="non-terminal residue" evidence="2">
    <location>
        <position position="1"/>
    </location>
</feature>
<dbReference type="Proteomes" id="UP000053097">
    <property type="component" value="Unassembled WGS sequence"/>
</dbReference>
<protein>
    <submittedName>
        <fullName evidence="2">Uncharacterized protein</fullName>
    </submittedName>
</protein>
<evidence type="ECO:0000313" key="2">
    <source>
        <dbReference type="EMBL" id="EZA60379.1"/>
    </source>
</evidence>
<sequence length="112" mass="13436">ATRYKFLFKQQRFVSNTDDEISSLKRDTESVNLYQKQRNYGGKVSQRVHRPKEGPMDRSLFPFSITSQRRTVLHVKIDGKRYRARCMENLKKPYRYSVHFLETKPTCEETTR</sequence>
<gene>
    <name evidence="2" type="ORF">X777_13468</name>
</gene>
<accession>A0A026WZ10</accession>
<name>A0A026WZ10_OOCBI</name>
<evidence type="ECO:0000256" key="1">
    <source>
        <dbReference type="SAM" id="MobiDB-lite"/>
    </source>
</evidence>
<evidence type="ECO:0000313" key="3">
    <source>
        <dbReference type="Proteomes" id="UP000053097"/>
    </source>
</evidence>
<feature type="region of interest" description="Disordered" evidence="1">
    <location>
        <begin position="41"/>
        <end position="60"/>
    </location>
</feature>
<keyword evidence="3" id="KW-1185">Reference proteome</keyword>